<keyword evidence="12" id="KW-1185">Reference proteome</keyword>
<feature type="transmembrane region" description="Helical" evidence="9">
    <location>
        <begin position="961"/>
        <end position="985"/>
    </location>
</feature>
<evidence type="ECO:0000256" key="2">
    <source>
        <dbReference type="ARBA" id="ARBA00022448"/>
    </source>
</evidence>
<feature type="compositionally biased region" description="Gly residues" evidence="8">
    <location>
        <begin position="1267"/>
        <end position="1277"/>
    </location>
</feature>
<feature type="region of interest" description="Disordered" evidence="8">
    <location>
        <begin position="1"/>
        <end position="69"/>
    </location>
</feature>
<dbReference type="EMBL" id="FN649741">
    <property type="protein sequence ID" value="CBN76191.1"/>
    <property type="molecule type" value="Genomic_DNA"/>
</dbReference>
<dbReference type="InParanoid" id="D8LM43"/>
<gene>
    <name evidence="11" type="ORF">Esi_0384_0009</name>
</gene>
<dbReference type="Proteomes" id="UP000002630">
    <property type="component" value="Linkage Group LG16"/>
</dbReference>
<keyword evidence="7" id="KW-0407">Ion channel</keyword>
<dbReference type="InterPro" id="IPR036770">
    <property type="entry name" value="Ankyrin_rpt-contain_sf"/>
</dbReference>
<comment type="subcellular location">
    <subcellularLocation>
        <location evidence="1">Membrane</location>
        <topology evidence="1">Multi-pass membrane protein</topology>
    </subcellularLocation>
</comment>
<dbReference type="Gene3D" id="1.25.40.20">
    <property type="entry name" value="Ankyrin repeat-containing domain"/>
    <property type="match status" value="2"/>
</dbReference>
<feature type="transmembrane region" description="Helical" evidence="9">
    <location>
        <begin position="1005"/>
        <end position="1029"/>
    </location>
</feature>
<feature type="region of interest" description="Disordered" evidence="8">
    <location>
        <begin position="1205"/>
        <end position="1307"/>
    </location>
</feature>
<feature type="compositionally biased region" description="Basic and acidic residues" evidence="8">
    <location>
        <begin position="1145"/>
        <end position="1162"/>
    </location>
</feature>
<feature type="transmembrane region" description="Helical" evidence="9">
    <location>
        <begin position="808"/>
        <end position="830"/>
    </location>
</feature>
<dbReference type="PANTHER" id="PTHR10117">
    <property type="entry name" value="TRANSIENT RECEPTOR POTENTIAL CHANNEL"/>
    <property type="match status" value="1"/>
</dbReference>
<evidence type="ECO:0000256" key="3">
    <source>
        <dbReference type="ARBA" id="ARBA00022692"/>
    </source>
</evidence>
<keyword evidence="2" id="KW-0813">Transport</keyword>
<keyword evidence="3 9" id="KW-0812">Transmembrane</keyword>
<dbReference type="GO" id="GO:0005886">
    <property type="term" value="C:plasma membrane"/>
    <property type="evidence" value="ECO:0007669"/>
    <property type="project" value="TreeGrafter"/>
</dbReference>
<keyword evidence="5" id="KW-0406">Ion transport</keyword>
<evidence type="ECO:0000313" key="12">
    <source>
        <dbReference type="Proteomes" id="UP000002630"/>
    </source>
</evidence>
<evidence type="ECO:0000256" key="6">
    <source>
        <dbReference type="ARBA" id="ARBA00023136"/>
    </source>
</evidence>
<feature type="transmembrane region" description="Helical" evidence="9">
    <location>
        <begin position="880"/>
        <end position="904"/>
    </location>
</feature>
<evidence type="ECO:0000256" key="9">
    <source>
        <dbReference type="SAM" id="Phobius"/>
    </source>
</evidence>
<dbReference type="GO" id="GO:0015279">
    <property type="term" value="F:store-operated calcium channel activity"/>
    <property type="evidence" value="ECO:0007669"/>
    <property type="project" value="TreeGrafter"/>
</dbReference>
<dbReference type="InterPro" id="IPR002153">
    <property type="entry name" value="TRPC_channel"/>
</dbReference>
<name>D8LM43_ECTSI</name>
<feature type="compositionally biased region" description="Basic and acidic residues" evidence="8">
    <location>
        <begin position="1295"/>
        <end position="1307"/>
    </location>
</feature>
<dbReference type="GO" id="GO:0070679">
    <property type="term" value="F:inositol 1,4,5 trisphosphate binding"/>
    <property type="evidence" value="ECO:0007669"/>
    <property type="project" value="TreeGrafter"/>
</dbReference>
<dbReference type="EMBL" id="FN648580">
    <property type="protein sequence ID" value="CBN76191.1"/>
    <property type="molecule type" value="Genomic_DNA"/>
</dbReference>
<evidence type="ECO:0000313" key="11">
    <source>
        <dbReference type="EMBL" id="CBN76191.1"/>
    </source>
</evidence>
<keyword evidence="6 9" id="KW-0472">Membrane</keyword>
<feature type="region of interest" description="Disordered" evidence="8">
    <location>
        <begin position="1143"/>
        <end position="1162"/>
    </location>
</feature>
<dbReference type="OrthoDB" id="2373987at2759"/>
<dbReference type="GO" id="GO:0051480">
    <property type="term" value="P:regulation of cytosolic calcium ion concentration"/>
    <property type="evidence" value="ECO:0007669"/>
    <property type="project" value="TreeGrafter"/>
</dbReference>
<evidence type="ECO:0000256" key="4">
    <source>
        <dbReference type="ARBA" id="ARBA00022989"/>
    </source>
</evidence>
<evidence type="ECO:0000256" key="7">
    <source>
        <dbReference type="ARBA" id="ARBA00023303"/>
    </source>
</evidence>
<reference evidence="11 12" key="1">
    <citation type="journal article" date="2010" name="Nature">
        <title>The Ectocarpus genome and the independent evolution of multicellularity in brown algae.</title>
        <authorList>
            <person name="Cock J.M."/>
            <person name="Sterck L."/>
            <person name="Rouze P."/>
            <person name="Scornet D."/>
            <person name="Allen A.E."/>
            <person name="Amoutzias G."/>
            <person name="Anthouard V."/>
            <person name="Artiguenave F."/>
            <person name="Aury J.M."/>
            <person name="Badger J.H."/>
            <person name="Beszteri B."/>
            <person name="Billiau K."/>
            <person name="Bonnet E."/>
            <person name="Bothwell J.H."/>
            <person name="Bowler C."/>
            <person name="Boyen C."/>
            <person name="Brownlee C."/>
            <person name="Carrano C.J."/>
            <person name="Charrier B."/>
            <person name="Cho G.Y."/>
            <person name="Coelho S.M."/>
            <person name="Collen J."/>
            <person name="Corre E."/>
            <person name="Da Silva C."/>
            <person name="Delage L."/>
            <person name="Delaroque N."/>
            <person name="Dittami S.M."/>
            <person name="Doulbeau S."/>
            <person name="Elias M."/>
            <person name="Farnham G."/>
            <person name="Gachon C.M."/>
            <person name="Gschloessl B."/>
            <person name="Heesch S."/>
            <person name="Jabbari K."/>
            <person name="Jubin C."/>
            <person name="Kawai H."/>
            <person name="Kimura K."/>
            <person name="Kloareg B."/>
            <person name="Kupper F.C."/>
            <person name="Lang D."/>
            <person name="Le Bail A."/>
            <person name="Leblanc C."/>
            <person name="Lerouge P."/>
            <person name="Lohr M."/>
            <person name="Lopez P.J."/>
            <person name="Martens C."/>
            <person name="Maumus F."/>
            <person name="Michel G."/>
            <person name="Miranda-Saavedra D."/>
            <person name="Morales J."/>
            <person name="Moreau H."/>
            <person name="Motomura T."/>
            <person name="Nagasato C."/>
            <person name="Napoli C.A."/>
            <person name="Nelson D.R."/>
            <person name="Nyvall-Collen P."/>
            <person name="Peters A.F."/>
            <person name="Pommier C."/>
            <person name="Potin P."/>
            <person name="Poulain J."/>
            <person name="Quesneville H."/>
            <person name="Read B."/>
            <person name="Rensing S.A."/>
            <person name="Ritter A."/>
            <person name="Rousvoal S."/>
            <person name="Samanta M."/>
            <person name="Samson G."/>
            <person name="Schroeder D.C."/>
            <person name="Segurens B."/>
            <person name="Strittmatter M."/>
            <person name="Tonon T."/>
            <person name="Tregear J.W."/>
            <person name="Valentin K."/>
            <person name="von Dassow P."/>
            <person name="Yamagishi T."/>
            <person name="Van de Peer Y."/>
            <person name="Wincker P."/>
        </authorList>
    </citation>
    <scope>NUCLEOTIDE SEQUENCE [LARGE SCALE GENOMIC DNA]</scope>
    <source>
        <strain evidence="12">Ec32 / CCAP1310/4</strain>
    </source>
</reference>
<evidence type="ECO:0000256" key="5">
    <source>
        <dbReference type="ARBA" id="ARBA00023065"/>
    </source>
</evidence>
<feature type="compositionally biased region" description="Basic and acidic residues" evidence="8">
    <location>
        <begin position="1279"/>
        <end position="1288"/>
    </location>
</feature>
<proteinExistence type="predicted"/>
<dbReference type="Gene3D" id="1.10.287.70">
    <property type="match status" value="1"/>
</dbReference>
<feature type="compositionally biased region" description="Polar residues" evidence="8">
    <location>
        <begin position="26"/>
        <end position="37"/>
    </location>
</feature>
<feature type="compositionally biased region" description="Gly residues" evidence="8">
    <location>
        <begin position="1"/>
        <end position="10"/>
    </location>
</feature>
<evidence type="ECO:0000259" key="10">
    <source>
        <dbReference type="Pfam" id="PF00520"/>
    </source>
</evidence>
<dbReference type="InterPro" id="IPR005821">
    <property type="entry name" value="Ion_trans_dom"/>
</dbReference>
<keyword evidence="4 9" id="KW-1133">Transmembrane helix</keyword>
<feature type="transmembrane region" description="Helical" evidence="9">
    <location>
        <begin position="655"/>
        <end position="676"/>
    </location>
</feature>
<sequence>MRRSLGGPGGRRASNGRVIFPEHQSSRNNIRRGSTNRHMPVDLGNTASLSPPPAAHSDRRSSHRSGAARRPFFQAKSIMEYVQAGDAVGLEQFLLDASPSEREFAYAAEAGVDGGRTPILVALKSGSLELIQSILKWLPEGQAGKLLTAKDDDEGRTVLMLAACSGDPAVFTTVASKLPRSSMLEHLSETCVRGNLIFAYAAKTGQAAMIEAVIAQLPLDEWAAAEALCAKNFLGETPLMQAAGAPEPGAFQAIAKLLTANNLEEQLSLETEQGQTALTIATRAGNVSTWNAVASKMAAATVLTLLGTRNNLGQTPAQVAVACGADAVLTAMLRPAWISACLLNAPDESEAQLTALDLAARPPAKLGVIKCLLSCGAIPTARVVQRLLRTCSEDGGAMAGSHFKNNLLQMKNDINALVLSVLRHLPDTVEGFDRFSAPAAGNAAGTGAAKPKLGQKTNPALTPAKLLVSKMPTFEEGHDGAVDEGNATAAAKLNLTSTIARGVTAASSGRLGAAAADLDDAPASEVGTTLVQEMLEPELAGLQPRDCAGPLAQAMQSRHVDFIYTPLVVDYLRLKFSAGLPNPFRETDWRREHGRVDRNLARFMVNEDESQLMVYILQGGCPDSPSWTYLPGLQFILAGVAGKTAAFFGVPAMRLALDVLVYTGVVSVFVLKVVVLRDVGRITAWDVLWLVYLVGAIWKQVHEVQEAGSLRVHLFNPWNVVEATKLASLSTAFFFRMHAWVCDGHGEYFCGQLSTGSGSVNELNEVYLAQYFQAASAPFVLGKVLFLTQVHSSLGPLMHSAFNVIGDLTRFGALMLVITLGFALAFYAMFGSMSASLPDGGDIAEYDTYYSSILTLFSSMLGNFSFEVFKGAPMAEAGEVLMVFFLCVMNITLLNLLIAILATAHARLEGNADKEAVLSEAVIITQYRRAMRLDSLPSPLNVPQELISCVLWRHKERAKEVFARAVFWLVSGPIAIAATAVLWAVSLPLTLAWAGRVLRSNGSLMLVPALLGVSFNVGVAPVATTWLWLRGVAGIWKQGHGTMETSDRNEIEASRAHRRGSYVGPPASPLAGVASAALAAKAASATGGNEGRQRKPSSHGTPAFKLWQRAADIGAGGAGAVQHLGFNVVAAIRALHGMSMQQLKEQVDDQRRRAEEQHQSERHFVEALTGLKKGHDRLEDMIRTADNNRARVEAKLDQVLEALSNSTGAGNTESKGHGSVSDATAPRAKLEQGAAAPPVVAGRESDRRETSSPGVVVAGRGREIDDGGQGRATGGDSGGDDRPRRDSSGGDLDEFIDHYHAEANIDR</sequence>
<accession>D8LM43</accession>
<evidence type="ECO:0000256" key="8">
    <source>
        <dbReference type="SAM" id="MobiDB-lite"/>
    </source>
</evidence>
<dbReference type="STRING" id="2880.D8LM43"/>
<dbReference type="eggNOG" id="KOG3676">
    <property type="taxonomic scope" value="Eukaryota"/>
</dbReference>
<dbReference type="Pfam" id="PF00520">
    <property type="entry name" value="Ion_trans"/>
    <property type="match status" value="1"/>
</dbReference>
<dbReference type="GO" id="GO:0034703">
    <property type="term" value="C:cation channel complex"/>
    <property type="evidence" value="ECO:0007669"/>
    <property type="project" value="TreeGrafter"/>
</dbReference>
<organism evidence="11 12">
    <name type="scientific">Ectocarpus siliculosus</name>
    <name type="common">Brown alga</name>
    <name type="synonym">Conferva siliculosa</name>
    <dbReference type="NCBI Taxonomy" id="2880"/>
    <lineage>
        <taxon>Eukaryota</taxon>
        <taxon>Sar</taxon>
        <taxon>Stramenopiles</taxon>
        <taxon>Ochrophyta</taxon>
        <taxon>PX clade</taxon>
        <taxon>Phaeophyceae</taxon>
        <taxon>Ectocarpales</taxon>
        <taxon>Ectocarpaceae</taxon>
        <taxon>Ectocarpus</taxon>
    </lineage>
</organism>
<feature type="domain" description="Ion transport" evidence="10">
    <location>
        <begin position="780"/>
        <end position="908"/>
    </location>
</feature>
<evidence type="ECO:0000256" key="1">
    <source>
        <dbReference type="ARBA" id="ARBA00004141"/>
    </source>
</evidence>
<dbReference type="SUPFAM" id="SSF48403">
    <property type="entry name" value="Ankyrin repeat"/>
    <property type="match status" value="1"/>
</dbReference>
<dbReference type="PANTHER" id="PTHR10117:SF54">
    <property type="entry name" value="TRANSIENT RECEPTOR POTENTIAL-GAMMA PROTEIN"/>
    <property type="match status" value="1"/>
</dbReference>
<protein>
    <submittedName>
        <fullName evidence="11">Ankyrin repeat Transient receptor potential channel</fullName>
    </submittedName>
</protein>
<keyword evidence="11" id="KW-0675">Receptor</keyword>